<proteinExistence type="predicted"/>
<feature type="region of interest" description="Disordered" evidence="1">
    <location>
        <begin position="56"/>
        <end position="75"/>
    </location>
</feature>
<feature type="compositionally biased region" description="Low complexity" evidence="1">
    <location>
        <begin position="23"/>
        <end position="38"/>
    </location>
</feature>
<name>A0AA43GRY5_9CYAN</name>
<dbReference type="AlphaFoldDB" id="A0AA43GRY5"/>
<reference evidence="2 3" key="1">
    <citation type="journal article" date="2023" name="J. Phycol.">
        <title>Chrysosporum ovalisporum is synonymous with the true-branching cyanobacterium Umezakia natans (Nostocales/Aphanizomenonaceae).</title>
        <authorList>
            <person name="McGregor G.B."/>
            <person name="Sendall B.C."/>
            <person name="Niiyama Y."/>
            <person name="Tuji A."/>
            <person name="Willis A."/>
        </authorList>
    </citation>
    <scope>NUCLEOTIDE SEQUENCE [LARGE SCALE GENOMIC DNA]</scope>
    <source>
        <strain evidence="2 3">ANA360D</strain>
    </source>
</reference>
<dbReference type="Proteomes" id="UP001159387">
    <property type="component" value="Unassembled WGS sequence"/>
</dbReference>
<protein>
    <submittedName>
        <fullName evidence="2">Uncharacterized protein</fullName>
    </submittedName>
</protein>
<dbReference type="EMBL" id="JANQDH010000057">
    <property type="protein sequence ID" value="MDH6060595.1"/>
    <property type="molecule type" value="Genomic_DNA"/>
</dbReference>
<evidence type="ECO:0000256" key="1">
    <source>
        <dbReference type="SAM" id="MobiDB-lite"/>
    </source>
</evidence>
<evidence type="ECO:0000313" key="2">
    <source>
        <dbReference type="EMBL" id="MDH6060595.1"/>
    </source>
</evidence>
<comment type="caution">
    <text evidence="2">The sequence shown here is derived from an EMBL/GenBank/DDBJ whole genome shotgun (WGS) entry which is preliminary data.</text>
</comment>
<evidence type="ECO:0000313" key="3">
    <source>
        <dbReference type="Proteomes" id="UP001159387"/>
    </source>
</evidence>
<accession>A0AA43GRY5</accession>
<gene>
    <name evidence="2" type="ORF">NWP17_09115</name>
</gene>
<sequence length="277" mass="29265">MDSNFPIVCVAIVIVAMTGCTSESTPDATAPTPTETPAVQSPPKAQSFNNPVVSNKQTSVNAFGNPNLVQSTNPTKREQIVLKGRNDPFAQIIDLKTSAVPRTITPKTVTAMPPLPTFKVPITTINSPKTVPAMPPLPTCKVPITTINTPKKSKPPAPPAPLTPVLPKVMPPVVPVPSLESVLPPPPEPDLARGVIVTGVVLVGQQPQAIIKVPSEVTSRYVQAGQRLSDDLLVKRIEMNEGSNPIVILEQYGIEVARMVGEEPVNSAASDPNVEAS</sequence>
<dbReference type="RefSeq" id="WP_280654590.1">
    <property type="nucleotide sequence ID" value="NZ_JANQDH010000057.1"/>
</dbReference>
<feature type="region of interest" description="Disordered" evidence="1">
    <location>
        <begin position="23"/>
        <end position="51"/>
    </location>
</feature>
<keyword evidence="3" id="KW-1185">Reference proteome</keyword>
<organism evidence="2 3">
    <name type="scientific">Chrysosporum bergii ANA360D</name>
    <dbReference type="NCBI Taxonomy" id="617107"/>
    <lineage>
        <taxon>Bacteria</taxon>
        <taxon>Bacillati</taxon>
        <taxon>Cyanobacteriota</taxon>
        <taxon>Cyanophyceae</taxon>
        <taxon>Nostocales</taxon>
        <taxon>Nodulariaceae</taxon>
        <taxon>Chrysosporum</taxon>
    </lineage>
</organism>
<feature type="compositionally biased region" description="Polar residues" evidence="1">
    <location>
        <begin position="56"/>
        <end position="74"/>
    </location>
</feature>